<evidence type="ECO:0000256" key="5">
    <source>
        <dbReference type="ARBA" id="ARBA00022989"/>
    </source>
</evidence>
<name>A0A415EZD3_9BACT</name>
<feature type="transmembrane region" description="Helical" evidence="7">
    <location>
        <begin position="147"/>
        <end position="166"/>
    </location>
</feature>
<comment type="caution">
    <text evidence="8">The sequence shown here is derived from an EMBL/GenBank/DDBJ whole genome shotgun (WGS) entry which is preliminary data.</text>
</comment>
<feature type="transmembrane region" description="Helical" evidence="7">
    <location>
        <begin position="45"/>
        <end position="69"/>
    </location>
</feature>
<feature type="transmembrane region" description="Helical" evidence="7">
    <location>
        <begin position="388"/>
        <end position="407"/>
    </location>
</feature>
<feature type="transmembrane region" description="Helical" evidence="7">
    <location>
        <begin position="443"/>
        <end position="461"/>
    </location>
</feature>
<dbReference type="PANTHER" id="PTHR30250">
    <property type="entry name" value="PST FAMILY PREDICTED COLANIC ACID TRANSPORTER"/>
    <property type="match status" value="1"/>
</dbReference>
<evidence type="ECO:0000256" key="7">
    <source>
        <dbReference type="SAM" id="Phobius"/>
    </source>
</evidence>
<feature type="transmembrane region" description="Helical" evidence="7">
    <location>
        <begin position="294"/>
        <end position="317"/>
    </location>
</feature>
<dbReference type="InterPro" id="IPR050833">
    <property type="entry name" value="Poly_Biosynth_Transport"/>
</dbReference>
<evidence type="ECO:0000256" key="3">
    <source>
        <dbReference type="ARBA" id="ARBA00022475"/>
    </source>
</evidence>
<evidence type="ECO:0000256" key="6">
    <source>
        <dbReference type="ARBA" id="ARBA00023136"/>
    </source>
</evidence>
<keyword evidence="5 7" id="KW-1133">Transmembrane helix</keyword>
<proteinExistence type="inferred from homology"/>
<accession>A0A415EZD3</accession>
<gene>
    <name evidence="8" type="ORF">DW079_12625</name>
</gene>
<dbReference type="EMBL" id="QRNB01000083">
    <property type="protein sequence ID" value="RHK08647.1"/>
    <property type="molecule type" value="Genomic_DNA"/>
</dbReference>
<feature type="transmembrane region" description="Helical" evidence="7">
    <location>
        <begin position="365"/>
        <end position="382"/>
    </location>
</feature>
<dbReference type="Proteomes" id="UP000286211">
    <property type="component" value="Unassembled WGS sequence"/>
</dbReference>
<comment type="subcellular location">
    <subcellularLocation>
        <location evidence="1">Cell membrane</location>
        <topology evidence="1">Multi-pass membrane protein</topology>
    </subcellularLocation>
</comment>
<dbReference type="PANTHER" id="PTHR30250:SF10">
    <property type="entry name" value="LIPOPOLYSACCHARIDE BIOSYNTHESIS PROTEIN WZXC"/>
    <property type="match status" value="1"/>
</dbReference>
<evidence type="ECO:0000256" key="4">
    <source>
        <dbReference type="ARBA" id="ARBA00022692"/>
    </source>
</evidence>
<protein>
    <submittedName>
        <fullName evidence="8">Lipopolysaccharide biosynthesis protein</fullName>
    </submittedName>
</protein>
<evidence type="ECO:0000313" key="9">
    <source>
        <dbReference type="Proteomes" id="UP000286211"/>
    </source>
</evidence>
<evidence type="ECO:0000256" key="1">
    <source>
        <dbReference type="ARBA" id="ARBA00004651"/>
    </source>
</evidence>
<organism evidence="8 9">
    <name type="scientific">Segatella copri</name>
    <dbReference type="NCBI Taxonomy" id="165179"/>
    <lineage>
        <taxon>Bacteria</taxon>
        <taxon>Pseudomonadati</taxon>
        <taxon>Bacteroidota</taxon>
        <taxon>Bacteroidia</taxon>
        <taxon>Bacteroidales</taxon>
        <taxon>Prevotellaceae</taxon>
        <taxon>Segatella</taxon>
    </lineage>
</organism>
<feature type="transmembrane region" description="Helical" evidence="7">
    <location>
        <begin position="419"/>
        <end position="437"/>
    </location>
</feature>
<keyword evidence="6 7" id="KW-0472">Membrane</keyword>
<dbReference type="GO" id="GO:0005886">
    <property type="term" value="C:plasma membrane"/>
    <property type="evidence" value="ECO:0007669"/>
    <property type="project" value="UniProtKB-SubCell"/>
</dbReference>
<feature type="transmembrane region" description="Helical" evidence="7">
    <location>
        <begin position="253"/>
        <end position="273"/>
    </location>
</feature>
<dbReference type="Pfam" id="PF13440">
    <property type="entry name" value="Polysacc_synt_3"/>
    <property type="match status" value="1"/>
</dbReference>
<keyword evidence="3" id="KW-1003">Cell membrane</keyword>
<keyword evidence="4 7" id="KW-0812">Transmembrane</keyword>
<dbReference type="AlphaFoldDB" id="A0A415EZD3"/>
<dbReference type="CDD" id="cd13127">
    <property type="entry name" value="MATE_tuaB_like"/>
    <property type="match status" value="1"/>
</dbReference>
<reference evidence="8 9" key="1">
    <citation type="submission" date="2018-08" db="EMBL/GenBank/DDBJ databases">
        <title>A genome reference for cultivated species of the human gut microbiota.</title>
        <authorList>
            <person name="Zou Y."/>
            <person name="Xue W."/>
            <person name="Luo G."/>
        </authorList>
    </citation>
    <scope>NUCLEOTIDE SEQUENCE [LARGE SCALE GENOMIC DNA]</scope>
    <source>
        <strain evidence="8 9">AF46-2NS</strain>
    </source>
</reference>
<feature type="transmembrane region" description="Helical" evidence="7">
    <location>
        <begin position="21"/>
        <end position="39"/>
    </location>
</feature>
<feature type="transmembrane region" description="Helical" evidence="7">
    <location>
        <begin position="323"/>
        <end position="344"/>
    </location>
</feature>
<evidence type="ECO:0000256" key="2">
    <source>
        <dbReference type="ARBA" id="ARBA00007430"/>
    </source>
</evidence>
<evidence type="ECO:0000313" key="8">
    <source>
        <dbReference type="EMBL" id="RHK08647.1"/>
    </source>
</evidence>
<feature type="transmembrane region" description="Helical" evidence="7">
    <location>
        <begin position="81"/>
        <end position="101"/>
    </location>
</feature>
<sequence>MSNSLKQKAVSGVAWTSVERFTQQIIQFFIGVAIARILAPQDYGIIGMTAIFFAIATTFIDSGFGSALIQKKDRNEIDYSTCFYFNILVGLVIYAILWFASPSIADFYRTPILCDVTRVLGLTMLVNSLTISQTAKMTAEMKFKEMAIISIVTQFLTGIIGLYLAYSGWGVWALVFQQLSSSVARLLLMELFLKWYPKWTFSKDSFRHMFSYGSKILCSSLINTIYDNLYTLVIGRAFSAKEVGYYNRGNQFAILPSSTLLSIFMKVAFPLMAEVQDDVDKLRTAYKKFIRVPCFLLYPILFGLMALAEPLILVLLGEKWLPAVPLLQVLCIGTFFDPLTHINLNILYVKGRTDLVLRLELIKKPIAFILLFSMIPLGLWWLCFGRAIYGFIAYCFNCYYTGKFINFGFWKQMYYNVPVLVKSGIMGGLCYGCLYVFDKPLVQLLVGIIVGVISYFIMAVMTKDETFYDVKQIILKK</sequence>
<comment type="similarity">
    <text evidence="2">Belongs to the polysaccharide synthase family.</text>
</comment>